<gene>
    <name evidence="2" type="ordered locus">RPE_0756</name>
</gene>
<dbReference type="EMBL" id="CP000463">
    <property type="protein sequence ID" value="ABJ04713.1"/>
    <property type="molecule type" value="Genomic_DNA"/>
</dbReference>
<evidence type="ECO:0000256" key="1">
    <source>
        <dbReference type="SAM" id="MobiDB-lite"/>
    </source>
</evidence>
<sequence>MSDSFDSRLAAKRAFIGSVVVILAVVAFVAGMVGSRPAHAQAPAFTAPPAPPAPDRPAAAPPAPREENPGLIDEIGKLWDKSSSMLPSLLPAKEPATEPAAPAAPAAPAVPPPPLARPAGATTAPPPVEAPPAAATPSTALVPSMVSGKMQCPTAANGAPDCQAGADKLCQSKGYASGKSLSSDSAEACSAKRLLPGRERKPDDCHTDYFVTRAFCQ</sequence>
<reference evidence="2" key="1">
    <citation type="submission" date="2006-09" db="EMBL/GenBank/DDBJ databases">
        <title>Complete sequence of Rhodopseudomonas palustris BisA53.</title>
        <authorList>
            <consortium name="US DOE Joint Genome Institute"/>
            <person name="Copeland A."/>
            <person name="Lucas S."/>
            <person name="Lapidus A."/>
            <person name="Barry K."/>
            <person name="Detter J.C."/>
            <person name="Glavina del Rio T."/>
            <person name="Hammon N."/>
            <person name="Israni S."/>
            <person name="Dalin E."/>
            <person name="Tice H."/>
            <person name="Pitluck S."/>
            <person name="Chain P."/>
            <person name="Malfatti S."/>
            <person name="Shin M."/>
            <person name="Vergez L."/>
            <person name="Schmutz J."/>
            <person name="Larimer F."/>
            <person name="Land M."/>
            <person name="Hauser L."/>
            <person name="Pelletier D.A."/>
            <person name="Kyrpides N."/>
            <person name="Kim E."/>
            <person name="Harwood C.S."/>
            <person name="Oda Y."/>
            <person name="Richardson P."/>
        </authorList>
    </citation>
    <scope>NUCLEOTIDE SEQUENCE [LARGE SCALE GENOMIC DNA]</scope>
    <source>
        <strain evidence="2">BisA53</strain>
    </source>
</reference>
<dbReference type="AlphaFoldDB" id="Q07TM1"/>
<dbReference type="OrthoDB" id="8139404at2"/>
<organism evidence="2">
    <name type="scientific">Rhodopseudomonas palustris (strain BisA53)</name>
    <dbReference type="NCBI Taxonomy" id="316055"/>
    <lineage>
        <taxon>Bacteria</taxon>
        <taxon>Pseudomonadati</taxon>
        <taxon>Pseudomonadota</taxon>
        <taxon>Alphaproteobacteria</taxon>
        <taxon>Hyphomicrobiales</taxon>
        <taxon>Nitrobacteraceae</taxon>
        <taxon>Rhodopseudomonas</taxon>
    </lineage>
</organism>
<feature type="compositionally biased region" description="Low complexity" evidence="1">
    <location>
        <begin position="90"/>
        <end position="107"/>
    </location>
</feature>
<accession>Q07TM1</accession>
<dbReference type="STRING" id="316055.RPE_0756"/>
<evidence type="ECO:0000313" key="2">
    <source>
        <dbReference type="EMBL" id="ABJ04713.1"/>
    </source>
</evidence>
<proteinExistence type="predicted"/>
<name>Q07TM1_RHOP5</name>
<feature type="region of interest" description="Disordered" evidence="1">
    <location>
        <begin position="41"/>
        <end position="139"/>
    </location>
</feature>
<feature type="compositionally biased region" description="Pro residues" evidence="1">
    <location>
        <begin position="46"/>
        <end position="63"/>
    </location>
</feature>
<protein>
    <submittedName>
        <fullName evidence="2">Uncharacterized protein</fullName>
    </submittedName>
</protein>
<dbReference type="KEGG" id="rpe:RPE_0756"/>
<dbReference type="HOGENOM" id="CLU_108903_0_0_5"/>
<feature type="compositionally biased region" description="Basic and acidic residues" evidence="1">
    <location>
        <begin position="64"/>
        <end position="80"/>
    </location>
</feature>
<dbReference type="eggNOG" id="ENOG502ZQMF">
    <property type="taxonomic scope" value="Bacteria"/>
</dbReference>